<evidence type="ECO:0000313" key="1">
    <source>
        <dbReference type="EMBL" id="QJE96559.1"/>
    </source>
</evidence>
<keyword evidence="2" id="KW-1185">Reference proteome</keyword>
<gene>
    <name evidence="1" type="ORF">HHL09_12455</name>
</gene>
<dbReference type="RefSeq" id="WP_169454960.1">
    <property type="nucleotide sequence ID" value="NZ_CP051774.1"/>
</dbReference>
<dbReference type="AlphaFoldDB" id="A0A858RJG9"/>
<evidence type="ECO:0000313" key="2">
    <source>
        <dbReference type="Proteomes" id="UP000501812"/>
    </source>
</evidence>
<reference evidence="1 2" key="1">
    <citation type="submission" date="2020-04" db="EMBL/GenBank/DDBJ databases">
        <title>Luteolibacter sp. G-1-1-1 isolated from soil.</title>
        <authorList>
            <person name="Dahal R.H."/>
        </authorList>
    </citation>
    <scope>NUCLEOTIDE SEQUENCE [LARGE SCALE GENOMIC DNA]</scope>
    <source>
        <strain evidence="1 2">G-1-1-1</strain>
    </source>
</reference>
<dbReference type="Proteomes" id="UP000501812">
    <property type="component" value="Chromosome"/>
</dbReference>
<organism evidence="1 2">
    <name type="scientific">Luteolibacter luteus</name>
    <dbReference type="NCBI Taxonomy" id="2728835"/>
    <lineage>
        <taxon>Bacteria</taxon>
        <taxon>Pseudomonadati</taxon>
        <taxon>Verrucomicrobiota</taxon>
        <taxon>Verrucomicrobiia</taxon>
        <taxon>Verrucomicrobiales</taxon>
        <taxon>Verrucomicrobiaceae</taxon>
        <taxon>Luteolibacter</taxon>
    </lineage>
</organism>
<sequence>MSSLRKSGRHLSGFAAALAIGGFACSPASGQDEARVPMQVEKSDGSVVMLPYLRFDIADGVAVFASDDGGEQKVAAAEMTIASLERIAVKMPPVAGWLAPDKAYLCVRAVGAVDQQHEEEAAAAILGAANTAPALKERIALLQLHAIVNGVLKADHDRVRMEAEVKSTREAMGREHQKDLHYANRHAVNPLTGRDQKTPHMEWSKAKTEPQLQICIEREQSSKRELMLRLASCHIFARYCEISGRETYAKELDQLRAKVISRSPVTRDSEAAGLALLAWMSSRVCVHHHTGNNAALLAKIFEKIQPEYQVENAFKIILFDRPPEEPFKAKAVVAALSAQKLVQGDIGDGVIEMRLRNGLRETTPDLEPRRKVIRQLMPFIEEAIRMGSR</sequence>
<dbReference type="EMBL" id="CP051774">
    <property type="protein sequence ID" value="QJE96559.1"/>
    <property type="molecule type" value="Genomic_DNA"/>
</dbReference>
<proteinExistence type="predicted"/>
<accession>A0A858RJG9</accession>
<name>A0A858RJG9_9BACT</name>
<dbReference type="KEGG" id="luo:HHL09_12455"/>
<dbReference type="PROSITE" id="PS51257">
    <property type="entry name" value="PROKAR_LIPOPROTEIN"/>
    <property type="match status" value="1"/>
</dbReference>
<protein>
    <submittedName>
        <fullName evidence="1">Uncharacterized protein</fullName>
    </submittedName>
</protein>